<feature type="transmembrane region" description="Helical" evidence="2">
    <location>
        <begin position="901"/>
        <end position="924"/>
    </location>
</feature>
<dbReference type="STRING" id="686832.A0A0C3C547"/>
<feature type="transmembrane region" description="Helical" evidence="2">
    <location>
        <begin position="782"/>
        <end position="799"/>
    </location>
</feature>
<dbReference type="EMBL" id="KN831789">
    <property type="protein sequence ID" value="KIM38706.1"/>
    <property type="molecule type" value="Genomic_DNA"/>
</dbReference>
<evidence type="ECO:0000256" key="1">
    <source>
        <dbReference type="SAM" id="MobiDB-lite"/>
    </source>
</evidence>
<evidence type="ECO:0000313" key="4">
    <source>
        <dbReference type="Proteomes" id="UP000053424"/>
    </source>
</evidence>
<feature type="compositionally biased region" description="Pro residues" evidence="1">
    <location>
        <begin position="55"/>
        <end position="64"/>
    </location>
</feature>
<feature type="region of interest" description="Disordered" evidence="1">
    <location>
        <begin position="284"/>
        <end position="320"/>
    </location>
</feature>
<gene>
    <name evidence="3" type="ORF">M413DRAFT_29942</name>
</gene>
<reference evidence="4" key="2">
    <citation type="submission" date="2015-01" db="EMBL/GenBank/DDBJ databases">
        <title>Evolutionary Origins and Diversification of the Mycorrhizal Mutualists.</title>
        <authorList>
            <consortium name="DOE Joint Genome Institute"/>
            <consortium name="Mycorrhizal Genomics Consortium"/>
            <person name="Kohler A."/>
            <person name="Kuo A."/>
            <person name="Nagy L.G."/>
            <person name="Floudas D."/>
            <person name="Copeland A."/>
            <person name="Barry K.W."/>
            <person name="Cichocki N."/>
            <person name="Veneault-Fourrey C."/>
            <person name="LaButti K."/>
            <person name="Lindquist E.A."/>
            <person name="Lipzen A."/>
            <person name="Lundell T."/>
            <person name="Morin E."/>
            <person name="Murat C."/>
            <person name="Riley R."/>
            <person name="Ohm R."/>
            <person name="Sun H."/>
            <person name="Tunlid A."/>
            <person name="Henrissat B."/>
            <person name="Grigoriev I.V."/>
            <person name="Hibbett D.S."/>
            <person name="Martin F."/>
        </authorList>
    </citation>
    <scope>NUCLEOTIDE SEQUENCE [LARGE SCALE GENOMIC DNA]</scope>
    <source>
        <strain evidence="4">h7</strain>
    </source>
</reference>
<organism evidence="3 4">
    <name type="scientific">Hebeloma cylindrosporum</name>
    <dbReference type="NCBI Taxonomy" id="76867"/>
    <lineage>
        <taxon>Eukaryota</taxon>
        <taxon>Fungi</taxon>
        <taxon>Dikarya</taxon>
        <taxon>Basidiomycota</taxon>
        <taxon>Agaricomycotina</taxon>
        <taxon>Agaricomycetes</taxon>
        <taxon>Agaricomycetidae</taxon>
        <taxon>Agaricales</taxon>
        <taxon>Agaricineae</taxon>
        <taxon>Hymenogastraceae</taxon>
        <taxon>Hebeloma</taxon>
    </lineage>
</organism>
<accession>A0A0C3C547</accession>
<evidence type="ECO:0000313" key="3">
    <source>
        <dbReference type="EMBL" id="KIM38706.1"/>
    </source>
</evidence>
<name>A0A0C3C547_HEBCY</name>
<feature type="region of interest" description="Disordered" evidence="1">
    <location>
        <begin position="501"/>
        <end position="528"/>
    </location>
</feature>
<reference evidence="3 4" key="1">
    <citation type="submission" date="2014-04" db="EMBL/GenBank/DDBJ databases">
        <authorList>
            <consortium name="DOE Joint Genome Institute"/>
            <person name="Kuo A."/>
            <person name="Gay G."/>
            <person name="Dore J."/>
            <person name="Kohler A."/>
            <person name="Nagy L.G."/>
            <person name="Floudas D."/>
            <person name="Copeland A."/>
            <person name="Barry K.W."/>
            <person name="Cichocki N."/>
            <person name="Veneault-Fourrey C."/>
            <person name="LaButti K."/>
            <person name="Lindquist E.A."/>
            <person name="Lipzen A."/>
            <person name="Lundell T."/>
            <person name="Morin E."/>
            <person name="Murat C."/>
            <person name="Sun H."/>
            <person name="Tunlid A."/>
            <person name="Henrissat B."/>
            <person name="Grigoriev I.V."/>
            <person name="Hibbett D.S."/>
            <person name="Martin F."/>
            <person name="Nordberg H.P."/>
            <person name="Cantor M.N."/>
            <person name="Hua S.X."/>
        </authorList>
    </citation>
    <scope>NUCLEOTIDE SEQUENCE [LARGE SCALE GENOMIC DNA]</scope>
    <source>
        <strain evidence="4">h7</strain>
    </source>
</reference>
<evidence type="ECO:0000256" key="2">
    <source>
        <dbReference type="SAM" id="Phobius"/>
    </source>
</evidence>
<dbReference type="AlphaFoldDB" id="A0A0C3C547"/>
<dbReference type="HOGENOM" id="CLU_012916_0_0_1"/>
<protein>
    <submittedName>
        <fullName evidence="3">Uncharacterized protein</fullName>
    </submittedName>
</protein>
<keyword evidence="2" id="KW-0472">Membrane</keyword>
<keyword evidence="2" id="KW-0812">Transmembrane</keyword>
<feature type="transmembrane region" description="Helical" evidence="2">
    <location>
        <begin position="855"/>
        <end position="875"/>
    </location>
</feature>
<feature type="compositionally biased region" description="Low complexity" evidence="1">
    <location>
        <begin position="518"/>
        <end position="528"/>
    </location>
</feature>
<feature type="compositionally biased region" description="Polar residues" evidence="1">
    <location>
        <begin position="1"/>
        <end position="12"/>
    </location>
</feature>
<feature type="compositionally biased region" description="Basic and acidic residues" evidence="1">
    <location>
        <begin position="255"/>
        <end position="268"/>
    </location>
</feature>
<dbReference type="OrthoDB" id="3245306at2759"/>
<feature type="region of interest" description="Disordered" evidence="1">
    <location>
        <begin position="1"/>
        <end position="94"/>
    </location>
</feature>
<feature type="compositionally biased region" description="Basic and acidic residues" evidence="1">
    <location>
        <begin position="305"/>
        <end position="320"/>
    </location>
</feature>
<feature type="transmembrane region" description="Helical" evidence="2">
    <location>
        <begin position="944"/>
        <end position="967"/>
    </location>
</feature>
<proteinExistence type="predicted"/>
<feature type="transmembrane region" description="Helical" evidence="2">
    <location>
        <begin position="820"/>
        <end position="843"/>
    </location>
</feature>
<dbReference type="Proteomes" id="UP000053424">
    <property type="component" value="Unassembled WGS sequence"/>
</dbReference>
<feature type="region of interest" description="Disordered" evidence="1">
    <location>
        <begin position="242"/>
        <end position="268"/>
    </location>
</feature>
<keyword evidence="4" id="KW-1185">Reference proteome</keyword>
<feature type="region of interest" description="Disordered" evidence="1">
    <location>
        <begin position="672"/>
        <end position="705"/>
    </location>
</feature>
<sequence>MSGTSPKPTKWSSRMGGVMRRASTVLAISRPGTPSERDSDSASLRRSTSREAAVAPPPPEPVSIPTPIAESPAREAEATQRDIIGPSPLAQQDTLPDIAPVESVVAAPVQPVSDEQTTIPTGYIPPPVVDSSVGNPGAFTDLLETLPQPDVVVDPYAATNANPAAVEAPVAEPKEETSAAAHFEAPAMEHTSSYFDKPLVESLKDFEPVDAPSGFSAAVIENTTIAPAPAPVDHEHEGEAASYYRGDPSMPIAEPHAHDEQPTAQDEHQPLQEHIYEHGEAASYYRGDPSMPIAEPHPVAASTTEENHHEEPVPVKHEPTHAAVPSFSTSVMPSYDLPSYMSQEPNWGAHPQNDYKTPDIWANVAPHQQEDEQHGNYHGVMPIPIPMTGSASGNGNASYHSKASSIRMPNPHPEALTDPFADPPTIAVTHVEGSYHAEVSEQHRQAAVETHDDANGTIIMPLPAFNEVVPSNSIHRVPSHSSLAASNGAHRLETDERIPLLARPGTPSKRPNTYLQTVHSPSPVNHSSVSPLIAGTSSWNAHGSASQHQPRLHDLGWVEYHLPDGSVYYVHPTRRITTDLNLRVDRILFAVDGWMEERKDETLDVGVEGWLREADAKKHVAKKASGGWWGGKKTTEEVIYFERFWVDHHARSVVKDEDEGRKAVGYARGHVHGYGGHGKGKKQAASAPQKSSEDHRLLPSQGSIPPPFTQEECQELMNLLRSFNREDAHDDHGIQTRVVSRILLRVALWRQTYFRPTKPLPKDVGSSANHLPIQRRPFRRTVFDFLVSCLCLGIPYLFLERGRLSSRMDEESGALPSASPMVIIGACTCLVAAIVLSASVTFLSLPGLDSVARTAGMVAVLFAAFSMAATGVAVLRHKADLERPVPHVGVEGLMVISRRTVALSLPVVFLAYALIGFITGITLYGLRGASLADPNLPKNSFEDYTRWTVVGVVGALAGIVTTSMLVLRR</sequence>
<keyword evidence="2" id="KW-1133">Transmembrane helix</keyword>